<sequence length="621" mass="68063">MIWEAVVQIGLTQLLPLVRDVISCRLGAGLVMACHLLAIVLSWWYIPETSQRSLQAIEAILSGWQPATPRRSTSSHVRLEYGSNSISFDEASDDESKDDTSEVDDDAADGPSGLMSNKVLNPISTTKSTYRNWIGPALLDAAVGTSCYRKTHIAKTCPLGYKSKFGVCWTQCPLTHPVACGMECIKQNGDCALEVITKVAVVAQAALSVASNNVYGRFKSMAKGIQIAYKCNKEIMGLVKALSNYVHSVKVEDPKTSQEQLLKMLYQTDKVVFDIPVTIKSCLGIKVDDRFKFSDRVVNTVELILKEIITKGDTIIADWSAFTTFMKKISFGFTIDELTENEITSLNTALKSKSTCGYNMKRLLDRTWMTVAEMRRQSPSISEDDIRVAMSKSNLALKEIPIVTNNCMAELIAESGESEAYVIRDTLRKGIGGIMDDLIKSGTSNNGTLLTAEEYAFAIADKIATFYAVWEKKNIGSMMAEYFQKICGPTEFVGEIDDGSAKEALGMKTVKAAFQNSTGYWTRIGDGSISITFQSTDTKDVRVNIKSGGVKVGEVTVGSGKTVTWKSDLAMFEGKTLYLDRWRPNFLGLPGSGGGSLLLWVPRSTERGALQLDVKLNKSSG</sequence>
<evidence type="ECO:0000313" key="2">
    <source>
        <dbReference type="Proteomes" id="UP001163321"/>
    </source>
</evidence>
<organism evidence="1 2">
    <name type="scientific">Peronosclerospora sorghi</name>
    <dbReference type="NCBI Taxonomy" id="230839"/>
    <lineage>
        <taxon>Eukaryota</taxon>
        <taxon>Sar</taxon>
        <taxon>Stramenopiles</taxon>
        <taxon>Oomycota</taxon>
        <taxon>Peronosporomycetes</taxon>
        <taxon>Peronosporales</taxon>
        <taxon>Peronosporaceae</taxon>
        <taxon>Peronosclerospora</taxon>
    </lineage>
</organism>
<reference evidence="1 2" key="1">
    <citation type="journal article" date="2022" name="bioRxiv">
        <title>The genome of the oomycete Peronosclerospora sorghi, a cosmopolitan pathogen of maize and sorghum, is inflated with dispersed pseudogenes.</title>
        <authorList>
            <person name="Fletcher K."/>
            <person name="Martin F."/>
            <person name="Isakeit T."/>
            <person name="Cavanaugh K."/>
            <person name="Magill C."/>
            <person name="Michelmore R."/>
        </authorList>
    </citation>
    <scope>NUCLEOTIDE SEQUENCE [LARGE SCALE GENOMIC DNA]</scope>
    <source>
        <strain evidence="1">P6</strain>
    </source>
</reference>
<proteinExistence type="predicted"/>
<keyword evidence="2" id="KW-1185">Reference proteome</keyword>
<dbReference type="Proteomes" id="UP001163321">
    <property type="component" value="Chromosome 8"/>
</dbReference>
<name>A0ACC0VKX5_9STRA</name>
<gene>
    <name evidence="1" type="ORF">PsorP6_003358</name>
</gene>
<accession>A0ACC0VKX5</accession>
<protein>
    <submittedName>
        <fullName evidence="1">Uncharacterized protein</fullName>
    </submittedName>
</protein>
<comment type="caution">
    <text evidence="1">The sequence shown here is derived from an EMBL/GenBank/DDBJ whole genome shotgun (WGS) entry which is preliminary data.</text>
</comment>
<dbReference type="EMBL" id="CM047587">
    <property type="protein sequence ID" value="KAI9906574.1"/>
    <property type="molecule type" value="Genomic_DNA"/>
</dbReference>
<evidence type="ECO:0000313" key="1">
    <source>
        <dbReference type="EMBL" id="KAI9906574.1"/>
    </source>
</evidence>